<proteinExistence type="predicted"/>
<gene>
    <name evidence="1" type="ORF">I6I06_09180</name>
</gene>
<name>A0A7T4MZK9_9BURK</name>
<sequence length="46" mass="4681">MTQPNPQQIHALVAQSVGAGAVRVSAPAPSMRTVALSLLVDRALSA</sequence>
<evidence type="ECO:0000313" key="1">
    <source>
        <dbReference type="EMBL" id="QQC62512.1"/>
    </source>
</evidence>
<dbReference type="AlphaFoldDB" id="A0A7T4MZK9"/>
<organism evidence="1 2">
    <name type="scientific">Paraburkholderia ginsengisoli</name>
    <dbReference type="NCBI Taxonomy" id="311231"/>
    <lineage>
        <taxon>Bacteria</taxon>
        <taxon>Pseudomonadati</taxon>
        <taxon>Pseudomonadota</taxon>
        <taxon>Betaproteobacteria</taxon>
        <taxon>Burkholderiales</taxon>
        <taxon>Burkholderiaceae</taxon>
        <taxon>Paraburkholderia</taxon>
    </lineage>
</organism>
<reference evidence="1 2" key="1">
    <citation type="submission" date="2020-12" db="EMBL/GenBank/DDBJ databases">
        <title>FDA dAtabase for Regulatory Grade micrObial Sequences (FDA-ARGOS): Supporting development and validation of Infectious Disease Dx tests.</title>
        <authorList>
            <person name="Nelson B."/>
            <person name="Plummer A."/>
            <person name="Tallon L."/>
            <person name="Sadzewicz L."/>
            <person name="Zhao X."/>
            <person name="Boylan J."/>
            <person name="Ott S."/>
            <person name="Bowen H."/>
            <person name="Vavikolanu K."/>
            <person name="Mehta A."/>
            <person name="Aluvathingal J."/>
            <person name="Nadendla S."/>
            <person name="Myers T."/>
            <person name="Yan Y."/>
            <person name="Sichtig H."/>
        </authorList>
    </citation>
    <scope>NUCLEOTIDE SEQUENCE [LARGE SCALE GENOMIC DNA]</scope>
    <source>
        <strain evidence="1 2">FDAARGOS_1049</strain>
    </source>
</reference>
<dbReference type="RefSeq" id="WP_157004254.1">
    <property type="nucleotide sequence ID" value="NZ_CP066075.1"/>
</dbReference>
<protein>
    <submittedName>
        <fullName evidence="1">Uncharacterized protein</fullName>
    </submittedName>
</protein>
<dbReference type="EMBL" id="CP066075">
    <property type="protein sequence ID" value="QQC62512.1"/>
    <property type="molecule type" value="Genomic_DNA"/>
</dbReference>
<keyword evidence="2" id="KW-1185">Reference proteome</keyword>
<dbReference type="Proteomes" id="UP000595610">
    <property type="component" value="Chromosome 1"/>
</dbReference>
<accession>A0A7T4MZK9</accession>
<dbReference type="KEGG" id="pgis:I6I06_09180"/>
<evidence type="ECO:0000313" key="2">
    <source>
        <dbReference type="Proteomes" id="UP000595610"/>
    </source>
</evidence>